<keyword evidence="3 4" id="KW-0378">Hydrolase</keyword>
<evidence type="ECO:0000259" key="5">
    <source>
        <dbReference type="PROSITE" id="PS51462"/>
    </source>
</evidence>
<evidence type="ECO:0000313" key="7">
    <source>
        <dbReference type="Proteomes" id="UP001183643"/>
    </source>
</evidence>
<keyword evidence="7" id="KW-1185">Reference proteome</keyword>
<sequence length="167" mass="17882">MGISDYLAGLRKRIGHDLLMLPSASAVVVNGAGELLLERRSDDGRWSIPSGVIDPGEQPADAAVREVLEETGVRVEVVRLAGTALHPTSYPNGDECQYLNLWFLCRPVAGGGDAHVADDESLEVGWYAPDALPPLDDYDRLRIETALRGGEAAWFAPAGARHPALGL</sequence>
<proteinExistence type="inferred from homology"/>
<feature type="domain" description="Nudix hydrolase" evidence="5">
    <location>
        <begin position="19"/>
        <end position="148"/>
    </location>
</feature>
<dbReference type="PROSITE" id="PS51462">
    <property type="entry name" value="NUDIX"/>
    <property type="match status" value="1"/>
</dbReference>
<evidence type="ECO:0000256" key="3">
    <source>
        <dbReference type="ARBA" id="ARBA00022801"/>
    </source>
</evidence>
<dbReference type="PRINTS" id="PR00502">
    <property type="entry name" value="NUDIXFAMILY"/>
</dbReference>
<dbReference type="Proteomes" id="UP001183643">
    <property type="component" value="Unassembled WGS sequence"/>
</dbReference>
<dbReference type="InterPro" id="IPR015797">
    <property type="entry name" value="NUDIX_hydrolase-like_dom_sf"/>
</dbReference>
<dbReference type="EC" id="3.6.1.55" evidence="6"/>
<comment type="similarity">
    <text evidence="2 4">Belongs to the Nudix hydrolase family.</text>
</comment>
<name>A0AAE4CB01_9ACTN</name>
<dbReference type="Gene3D" id="3.90.79.10">
    <property type="entry name" value="Nucleoside Triphosphate Pyrophosphohydrolase"/>
    <property type="match status" value="1"/>
</dbReference>
<accession>A0AAE4CB01</accession>
<reference evidence="6" key="1">
    <citation type="submission" date="2023-07" db="EMBL/GenBank/DDBJ databases">
        <title>Sequencing the genomes of 1000 actinobacteria strains.</title>
        <authorList>
            <person name="Klenk H.-P."/>
        </authorList>
    </citation>
    <scope>NUCLEOTIDE SEQUENCE</scope>
    <source>
        <strain evidence="6">DSM 44707</strain>
    </source>
</reference>
<evidence type="ECO:0000313" key="6">
    <source>
        <dbReference type="EMBL" id="MDR7275115.1"/>
    </source>
</evidence>
<dbReference type="InterPro" id="IPR000086">
    <property type="entry name" value="NUDIX_hydrolase_dom"/>
</dbReference>
<dbReference type="PANTHER" id="PTHR43046:SF16">
    <property type="entry name" value="ADP-RIBOSE PYROPHOSPHATASE YJHB-RELATED"/>
    <property type="match status" value="1"/>
</dbReference>
<gene>
    <name evidence="6" type="ORF">J2S41_001893</name>
</gene>
<protein>
    <submittedName>
        <fullName evidence="6">8-oxo-dGTP diphosphatase</fullName>
        <ecNumber evidence="6">3.6.1.55</ecNumber>
    </submittedName>
</protein>
<dbReference type="RefSeq" id="WP_310365685.1">
    <property type="nucleotide sequence ID" value="NZ_JAVDYB010000001.1"/>
</dbReference>
<dbReference type="AlphaFoldDB" id="A0AAE4CB01"/>
<dbReference type="PANTHER" id="PTHR43046">
    <property type="entry name" value="GDP-MANNOSE MANNOSYL HYDROLASE"/>
    <property type="match status" value="1"/>
</dbReference>
<dbReference type="Pfam" id="PF00293">
    <property type="entry name" value="NUDIX"/>
    <property type="match status" value="1"/>
</dbReference>
<comment type="cofactor">
    <cofactor evidence="1">
        <name>Mg(2+)</name>
        <dbReference type="ChEBI" id="CHEBI:18420"/>
    </cofactor>
</comment>
<dbReference type="EMBL" id="JAVDYB010000001">
    <property type="protein sequence ID" value="MDR7275115.1"/>
    <property type="molecule type" value="Genomic_DNA"/>
</dbReference>
<dbReference type="InterPro" id="IPR020084">
    <property type="entry name" value="NUDIX_hydrolase_CS"/>
</dbReference>
<dbReference type="SUPFAM" id="SSF55811">
    <property type="entry name" value="Nudix"/>
    <property type="match status" value="1"/>
</dbReference>
<organism evidence="6 7">
    <name type="scientific">Catenuloplanes atrovinosus</name>
    <dbReference type="NCBI Taxonomy" id="137266"/>
    <lineage>
        <taxon>Bacteria</taxon>
        <taxon>Bacillati</taxon>
        <taxon>Actinomycetota</taxon>
        <taxon>Actinomycetes</taxon>
        <taxon>Micromonosporales</taxon>
        <taxon>Micromonosporaceae</taxon>
        <taxon>Catenuloplanes</taxon>
    </lineage>
</organism>
<dbReference type="GO" id="GO:0035539">
    <property type="term" value="F:8-oxo-7,8-dihydrodeoxyguanosine triphosphate pyrophosphatase activity"/>
    <property type="evidence" value="ECO:0007669"/>
    <property type="project" value="UniProtKB-EC"/>
</dbReference>
<evidence type="ECO:0000256" key="4">
    <source>
        <dbReference type="RuleBase" id="RU003476"/>
    </source>
</evidence>
<evidence type="ECO:0000256" key="2">
    <source>
        <dbReference type="ARBA" id="ARBA00005582"/>
    </source>
</evidence>
<evidence type="ECO:0000256" key="1">
    <source>
        <dbReference type="ARBA" id="ARBA00001946"/>
    </source>
</evidence>
<dbReference type="InterPro" id="IPR020476">
    <property type="entry name" value="Nudix_hydrolase"/>
</dbReference>
<comment type="caution">
    <text evidence="6">The sequence shown here is derived from an EMBL/GenBank/DDBJ whole genome shotgun (WGS) entry which is preliminary data.</text>
</comment>
<dbReference type="CDD" id="cd18879">
    <property type="entry name" value="NUDIX_Hydrolase"/>
    <property type="match status" value="1"/>
</dbReference>
<dbReference type="PROSITE" id="PS00893">
    <property type="entry name" value="NUDIX_BOX"/>
    <property type="match status" value="1"/>
</dbReference>